<sequence length="66" mass="7156">MQVNSLAALLFETSANSSILLIIRHCATPNPDIELKEGVADSGYGFAPLAPQFWALIKPDDRAFIP</sequence>
<reference evidence="2" key="1">
    <citation type="submission" date="2016-10" db="EMBL/GenBank/DDBJ databases">
        <title>Comparative genomics uncovers the prolific and rare metabolic potential of the cyanobacterial genus Moorea.</title>
        <authorList>
            <person name="Leao T."/>
            <person name="Castelao G."/>
            <person name="Korobeynikov A."/>
            <person name="Monroe E.A."/>
            <person name="Podell S."/>
            <person name="Glukhov E."/>
            <person name="Allen E."/>
            <person name="Gerwick W.H."/>
            <person name="Gerwick L."/>
        </authorList>
    </citation>
    <scope>NUCLEOTIDE SEQUENCE [LARGE SCALE GENOMIC DNA]</scope>
    <source>
        <strain evidence="2">PAL-8-15-08-1</strain>
    </source>
</reference>
<organism evidence="1 2">
    <name type="scientific">Moorena producens PAL-8-15-08-1</name>
    <dbReference type="NCBI Taxonomy" id="1458985"/>
    <lineage>
        <taxon>Bacteria</taxon>
        <taxon>Bacillati</taxon>
        <taxon>Cyanobacteriota</taxon>
        <taxon>Cyanophyceae</taxon>
        <taxon>Coleofasciculales</taxon>
        <taxon>Coleofasciculaceae</taxon>
        <taxon>Moorena</taxon>
    </lineage>
</organism>
<evidence type="ECO:0000313" key="1">
    <source>
        <dbReference type="EMBL" id="AOX01047.1"/>
    </source>
</evidence>
<dbReference type="AlphaFoldDB" id="A0A1D8TTV4"/>
<dbReference type="EMBL" id="CP017599">
    <property type="protein sequence ID" value="AOX01047.1"/>
    <property type="molecule type" value="Genomic_DNA"/>
</dbReference>
<name>A0A1D8TTV4_9CYAN</name>
<proteinExistence type="predicted"/>
<dbReference type="STRING" id="1458985.BJP34_17805"/>
<accession>A0A1D8TTV4</accession>
<dbReference type="Proteomes" id="UP000177870">
    <property type="component" value="Chromosome"/>
</dbReference>
<protein>
    <submittedName>
        <fullName evidence="1">Uncharacterized protein</fullName>
    </submittedName>
</protein>
<evidence type="ECO:0000313" key="2">
    <source>
        <dbReference type="Proteomes" id="UP000177870"/>
    </source>
</evidence>
<gene>
    <name evidence="1" type="ORF">BJP34_17805</name>
</gene>
<dbReference type="KEGG" id="mpro:BJP34_17805"/>